<dbReference type="PANTHER" id="PTHR47019">
    <property type="entry name" value="LIPID II FLIPPASE MURJ"/>
    <property type="match status" value="1"/>
</dbReference>
<feature type="transmembrane region" description="Helical" evidence="8">
    <location>
        <begin position="261"/>
        <end position="281"/>
    </location>
</feature>
<dbReference type="PANTHER" id="PTHR47019:SF1">
    <property type="entry name" value="LIPID II FLIPPASE MURJ"/>
    <property type="match status" value="1"/>
</dbReference>
<feature type="transmembrane region" description="Helical" evidence="8">
    <location>
        <begin position="79"/>
        <end position="102"/>
    </location>
</feature>
<keyword evidence="2 8" id="KW-1003">Cell membrane</keyword>
<comment type="pathway">
    <text evidence="8">Cell wall biogenesis; peptidoglycan biosynthesis.</text>
</comment>
<dbReference type="UniPathway" id="UPA00219"/>
<proteinExistence type="inferred from homology"/>
<feature type="transmembrane region" description="Helical" evidence="8">
    <location>
        <begin position="345"/>
        <end position="362"/>
    </location>
</feature>
<feature type="transmembrane region" description="Helical" evidence="8">
    <location>
        <begin position="399"/>
        <end position="419"/>
    </location>
</feature>
<evidence type="ECO:0000256" key="1">
    <source>
        <dbReference type="ARBA" id="ARBA00004651"/>
    </source>
</evidence>
<keyword evidence="11" id="KW-1185">Reference proteome</keyword>
<feature type="transmembrane region" description="Helical" evidence="8">
    <location>
        <begin position="178"/>
        <end position="201"/>
    </location>
</feature>
<dbReference type="CDD" id="cd13123">
    <property type="entry name" value="MATE_MurJ_like"/>
    <property type="match status" value="1"/>
</dbReference>
<evidence type="ECO:0000256" key="8">
    <source>
        <dbReference type="HAMAP-Rule" id="MF_02078"/>
    </source>
</evidence>
<comment type="subcellular location">
    <subcellularLocation>
        <location evidence="1 8">Cell membrane</location>
        <topology evidence="1 8">Multi-pass membrane protein</topology>
    </subcellularLocation>
</comment>
<dbReference type="PIRSF" id="PIRSF002869">
    <property type="entry name" value="MviN"/>
    <property type="match status" value="1"/>
</dbReference>
<dbReference type="GO" id="GO:0008360">
    <property type="term" value="P:regulation of cell shape"/>
    <property type="evidence" value="ECO:0007669"/>
    <property type="project" value="UniProtKB-UniRule"/>
</dbReference>
<name>A0A1I5Z5B1_9BACI</name>
<dbReference type="PRINTS" id="PR01806">
    <property type="entry name" value="VIRFACTRMVIN"/>
</dbReference>
<evidence type="ECO:0000256" key="7">
    <source>
        <dbReference type="ARBA" id="ARBA00023136"/>
    </source>
</evidence>
<evidence type="ECO:0000256" key="4">
    <source>
        <dbReference type="ARBA" id="ARBA00022960"/>
    </source>
</evidence>
<feature type="transmembrane region" description="Helical" evidence="8">
    <location>
        <begin position="466"/>
        <end position="485"/>
    </location>
</feature>
<gene>
    <name evidence="8" type="primary">murJ</name>
    <name evidence="10" type="ORF">SAMN05421670_2410</name>
</gene>
<dbReference type="STRING" id="126156.SAMN05421670_2410"/>
<evidence type="ECO:0000256" key="6">
    <source>
        <dbReference type="ARBA" id="ARBA00022989"/>
    </source>
</evidence>
<protein>
    <recommendedName>
        <fullName evidence="8">Probable lipid II flippase MurJ</fullName>
    </recommendedName>
</protein>
<keyword evidence="3 8" id="KW-0812">Transmembrane</keyword>
<feature type="transmembrane region" description="Helical" evidence="8">
    <location>
        <begin position="440"/>
        <end position="460"/>
    </location>
</feature>
<feature type="transmembrane region" description="Helical" evidence="8">
    <location>
        <begin position="38"/>
        <end position="58"/>
    </location>
</feature>
<keyword evidence="5 8" id="KW-0573">Peptidoglycan synthesis</keyword>
<keyword evidence="8 9" id="KW-0961">Cell wall biogenesis/degradation</keyword>
<evidence type="ECO:0000256" key="2">
    <source>
        <dbReference type="ARBA" id="ARBA00022475"/>
    </source>
</evidence>
<evidence type="ECO:0000256" key="9">
    <source>
        <dbReference type="PIRNR" id="PIRNR002869"/>
    </source>
</evidence>
<accession>A0A1I5Z5B1</accession>
<dbReference type="Pfam" id="PF03023">
    <property type="entry name" value="MurJ"/>
    <property type="match status" value="1"/>
</dbReference>
<dbReference type="InterPro" id="IPR004268">
    <property type="entry name" value="MurJ"/>
</dbReference>
<keyword evidence="6 8" id="KW-1133">Transmembrane helix</keyword>
<dbReference type="RefSeq" id="WP_217646100.1">
    <property type="nucleotide sequence ID" value="NZ_FOXU01000004.1"/>
</dbReference>
<reference evidence="11" key="1">
    <citation type="submission" date="2016-10" db="EMBL/GenBank/DDBJ databases">
        <authorList>
            <person name="Varghese N."/>
            <person name="Submissions S."/>
        </authorList>
    </citation>
    <scope>NUCLEOTIDE SEQUENCE [LARGE SCALE GENOMIC DNA]</scope>
    <source>
        <strain evidence="11">DSM 11706</strain>
    </source>
</reference>
<feature type="transmembrane region" description="Helical" evidence="8">
    <location>
        <begin position="152"/>
        <end position="172"/>
    </location>
</feature>
<keyword evidence="8 9" id="KW-0813">Transport</keyword>
<dbReference type="GO" id="GO:0009252">
    <property type="term" value="P:peptidoglycan biosynthetic process"/>
    <property type="evidence" value="ECO:0007669"/>
    <property type="project" value="UniProtKB-UniRule"/>
</dbReference>
<feature type="transmembrane region" description="Helical" evidence="8">
    <location>
        <begin position="222"/>
        <end position="241"/>
    </location>
</feature>
<dbReference type="HAMAP" id="MF_02078">
    <property type="entry name" value="MurJ_MviN"/>
    <property type="match status" value="1"/>
</dbReference>
<dbReference type="GO" id="GO:0071555">
    <property type="term" value="P:cell wall organization"/>
    <property type="evidence" value="ECO:0007669"/>
    <property type="project" value="UniProtKB-UniRule"/>
</dbReference>
<dbReference type="InterPro" id="IPR051050">
    <property type="entry name" value="Lipid_II_flippase_MurJ/MviN"/>
</dbReference>
<organism evidence="10 11">
    <name type="scientific">Psychrobacillus psychrotolerans</name>
    <dbReference type="NCBI Taxonomy" id="126156"/>
    <lineage>
        <taxon>Bacteria</taxon>
        <taxon>Bacillati</taxon>
        <taxon>Bacillota</taxon>
        <taxon>Bacilli</taxon>
        <taxon>Bacillales</taxon>
        <taxon>Bacillaceae</taxon>
        <taxon>Psychrobacillus</taxon>
    </lineage>
</organism>
<evidence type="ECO:0000313" key="11">
    <source>
        <dbReference type="Proteomes" id="UP000198734"/>
    </source>
</evidence>
<dbReference type="NCBIfam" id="TIGR01695">
    <property type="entry name" value="murJ_mviN"/>
    <property type="match status" value="1"/>
</dbReference>
<dbReference type="AlphaFoldDB" id="A0A1I5Z5B1"/>
<evidence type="ECO:0000256" key="3">
    <source>
        <dbReference type="ARBA" id="ARBA00022692"/>
    </source>
</evidence>
<dbReference type="GO" id="GO:0005886">
    <property type="term" value="C:plasma membrane"/>
    <property type="evidence" value="ECO:0007669"/>
    <property type="project" value="UniProtKB-SubCell"/>
</dbReference>
<keyword evidence="7 8" id="KW-0472">Membrane</keyword>
<dbReference type="GO" id="GO:0015648">
    <property type="term" value="F:lipid-linked peptidoglycan transporter activity"/>
    <property type="evidence" value="ECO:0007669"/>
    <property type="project" value="UniProtKB-UniRule"/>
</dbReference>
<dbReference type="EMBL" id="FOXU01000004">
    <property type="protein sequence ID" value="SFQ51652.1"/>
    <property type="molecule type" value="Genomic_DNA"/>
</dbReference>
<comment type="similarity">
    <text evidence="8 9">Belongs to the MurJ/MviN family.</text>
</comment>
<feature type="transmembrane region" description="Helical" evidence="8">
    <location>
        <begin position="122"/>
        <end position="145"/>
    </location>
</feature>
<sequence length="506" mass="56023">MKKTALILILITIISKVLGFGRDIVLSYYYGTSNISDAYIIALSIPLVIFAFIGKGISSSYIPMYNKIEKQEGLKKAELYTNNIINILFVLCTFLSVISLIFTEQLVKLFAAGFNQDTIDIAVMFTRYGLIGLNITMLISIYSALLQIKGNYIIPALIGFPMNFCIIITIIISSNGNIYILGIGLFLSVIAQFLFMLPFLLKEKIKYNLKLNIKDPNVRNMIVLSIPIIIGVAVNDINKIVDRTLASQISEGAISALNYANRLSSFVHGTIVLSIATVIFPTMSKMAAENKIQLMKKTMSEAIISISLLIVPTTIVVLFFAQPIVELIFGRGAFDRQAVEMTSNALIFYSIGMFGIGMREILTRPFYALQDTKTPMINATIGVVLNIILNIVLSRYLGIGGLALATSLSATITMILMFISLRKKIGPLGISTMFSSLIKITLASVVMGVLMNLLFYYLPINNQNPLLFIVFIAGIIMYCVMISLFRINEVDIFIKNIKAKMKVGNR</sequence>
<feature type="transmembrane region" description="Helical" evidence="8">
    <location>
        <begin position="302"/>
        <end position="325"/>
    </location>
</feature>
<dbReference type="GO" id="GO:0034204">
    <property type="term" value="P:lipid translocation"/>
    <property type="evidence" value="ECO:0007669"/>
    <property type="project" value="TreeGrafter"/>
</dbReference>
<evidence type="ECO:0000256" key="5">
    <source>
        <dbReference type="ARBA" id="ARBA00022984"/>
    </source>
</evidence>
<feature type="transmembrane region" description="Helical" evidence="8">
    <location>
        <begin position="374"/>
        <end position="393"/>
    </location>
</feature>
<evidence type="ECO:0000313" key="10">
    <source>
        <dbReference type="EMBL" id="SFQ51652.1"/>
    </source>
</evidence>
<comment type="function">
    <text evidence="8 9">Involved in peptidoglycan biosynthesis. Transports lipid-linked peptidoglycan precursors from the inner to the outer leaflet of the cytoplasmic membrane.</text>
</comment>
<keyword evidence="4 8" id="KW-0133">Cell shape</keyword>
<dbReference type="Proteomes" id="UP000198734">
    <property type="component" value="Unassembled WGS sequence"/>
</dbReference>